<dbReference type="HOGENOM" id="CLU_2470055_0_0_1"/>
<protein>
    <submittedName>
        <fullName evidence="2">Autophagy regulatory protein Atg2, putative</fullName>
    </submittedName>
</protein>
<reference evidence="3" key="1">
    <citation type="journal article" date="2013" name="Genome Announc.">
        <title>Draft genome sequence of the basidiomycetous yeast-like fungus Pseudozyma hubeiensis SY62, which produces an abundant amount of the biosurfactant mannosylerythritol lipids.</title>
        <authorList>
            <person name="Konishi M."/>
            <person name="Hatada Y."/>
            <person name="Horiuchi J."/>
        </authorList>
    </citation>
    <scope>NUCLEOTIDE SEQUENCE [LARGE SCALE GENOMIC DNA]</scope>
    <source>
        <strain evidence="3">SY62</strain>
    </source>
</reference>
<dbReference type="AlphaFoldDB" id="R9P9X6"/>
<dbReference type="EMBL" id="DF238815">
    <property type="protein sequence ID" value="GAC98057.1"/>
    <property type="molecule type" value="Genomic_DNA"/>
</dbReference>
<evidence type="ECO:0000313" key="2">
    <source>
        <dbReference type="EMBL" id="GAC98057.1"/>
    </source>
</evidence>
<dbReference type="GeneID" id="24110923"/>
<feature type="compositionally biased region" description="Polar residues" evidence="1">
    <location>
        <begin position="14"/>
        <end position="32"/>
    </location>
</feature>
<keyword evidence="3" id="KW-1185">Reference proteome</keyword>
<gene>
    <name evidence="2" type="ORF">PHSY_005645</name>
</gene>
<dbReference type="RefSeq" id="XP_012191644.1">
    <property type="nucleotide sequence ID" value="XM_012336254.1"/>
</dbReference>
<accession>R9P9X6</accession>
<name>R9P9X6_PSEHS</name>
<dbReference type="Proteomes" id="UP000014071">
    <property type="component" value="Unassembled WGS sequence"/>
</dbReference>
<proteinExistence type="predicted"/>
<organism evidence="2 3">
    <name type="scientific">Pseudozyma hubeiensis (strain SY62)</name>
    <name type="common">Yeast</name>
    <dbReference type="NCBI Taxonomy" id="1305764"/>
    <lineage>
        <taxon>Eukaryota</taxon>
        <taxon>Fungi</taxon>
        <taxon>Dikarya</taxon>
        <taxon>Basidiomycota</taxon>
        <taxon>Ustilaginomycotina</taxon>
        <taxon>Ustilaginomycetes</taxon>
        <taxon>Ustilaginales</taxon>
        <taxon>Ustilaginaceae</taxon>
        <taxon>Pseudozyma</taxon>
    </lineage>
</organism>
<evidence type="ECO:0000256" key="1">
    <source>
        <dbReference type="SAM" id="MobiDB-lite"/>
    </source>
</evidence>
<sequence>MIMSSVRRMAALDSAQTSTRQQNNRQESNQIEMSRGEMLRPRELHAEHCARASQTSDRDAHSEIAGKWDVAVSCFAREMNHRARSNSD</sequence>
<evidence type="ECO:0000313" key="3">
    <source>
        <dbReference type="Proteomes" id="UP000014071"/>
    </source>
</evidence>
<feature type="region of interest" description="Disordered" evidence="1">
    <location>
        <begin position="1"/>
        <end position="39"/>
    </location>
</feature>